<sequence>MPRLVAPAFAIWADRVFCSTASPPFFPSLDDPDKQARWPWYCEKDRFKERMRHLKLPYALRQLAIVDYFVMAGSNLPNDLLLVIPSWRTTQFSGMGRRSAVC</sequence>
<evidence type="ECO:0000313" key="1">
    <source>
        <dbReference type="EMBL" id="KAF9750066.1"/>
    </source>
</evidence>
<reference evidence="1" key="1">
    <citation type="submission" date="2020-10" db="EMBL/GenBank/DDBJ databases">
        <title>High-Quality Genome Resource of Clonostachys rosea strain S41 by Oxford Nanopore Long-Read Sequencing.</title>
        <authorList>
            <person name="Wang H."/>
        </authorList>
    </citation>
    <scope>NUCLEOTIDE SEQUENCE</scope>
    <source>
        <strain evidence="1">S41</strain>
    </source>
</reference>
<dbReference type="AlphaFoldDB" id="A0A8H7N6L5"/>
<dbReference type="Proteomes" id="UP000616885">
    <property type="component" value="Unassembled WGS sequence"/>
</dbReference>
<evidence type="ECO:0000313" key="2">
    <source>
        <dbReference type="Proteomes" id="UP000616885"/>
    </source>
</evidence>
<name>A0A8H7N6L5_BIOOC</name>
<proteinExistence type="predicted"/>
<gene>
    <name evidence="1" type="ORF">IM811_016093</name>
</gene>
<accession>A0A8H7N6L5</accession>
<protein>
    <submittedName>
        <fullName evidence="1">Uncharacterized protein</fullName>
    </submittedName>
</protein>
<comment type="caution">
    <text evidence="1">The sequence shown here is derived from an EMBL/GenBank/DDBJ whole genome shotgun (WGS) entry which is preliminary data.</text>
</comment>
<dbReference type="EMBL" id="JADCTT010000007">
    <property type="protein sequence ID" value="KAF9750066.1"/>
    <property type="molecule type" value="Genomic_DNA"/>
</dbReference>
<organism evidence="1 2">
    <name type="scientific">Bionectria ochroleuca</name>
    <name type="common">Gliocladium roseum</name>
    <dbReference type="NCBI Taxonomy" id="29856"/>
    <lineage>
        <taxon>Eukaryota</taxon>
        <taxon>Fungi</taxon>
        <taxon>Dikarya</taxon>
        <taxon>Ascomycota</taxon>
        <taxon>Pezizomycotina</taxon>
        <taxon>Sordariomycetes</taxon>
        <taxon>Hypocreomycetidae</taxon>
        <taxon>Hypocreales</taxon>
        <taxon>Bionectriaceae</taxon>
        <taxon>Clonostachys</taxon>
    </lineage>
</organism>